<evidence type="ECO:0000313" key="3">
    <source>
        <dbReference type="Proteomes" id="UP001195903"/>
    </source>
</evidence>
<name>A0ABS5V0C6_9GAMM</name>
<dbReference type="CDD" id="cd10033">
    <property type="entry name" value="UDG_like"/>
    <property type="match status" value="1"/>
</dbReference>
<keyword evidence="3" id="KW-1185">Reference proteome</keyword>
<dbReference type="Pfam" id="PF03167">
    <property type="entry name" value="UDG"/>
    <property type="match status" value="1"/>
</dbReference>
<dbReference type="Proteomes" id="UP001195903">
    <property type="component" value="Unassembled WGS sequence"/>
</dbReference>
<proteinExistence type="predicted"/>
<organism evidence="2 3">
    <name type="scientific">Shewanella jiangmenensis</name>
    <dbReference type="NCBI Taxonomy" id="2837387"/>
    <lineage>
        <taxon>Bacteria</taxon>
        <taxon>Pseudomonadati</taxon>
        <taxon>Pseudomonadota</taxon>
        <taxon>Gammaproteobacteria</taxon>
        <taxon>Alteromonadales</taxon>
        <taxon>Shewanellaceae</taxon>
        <taxon>Shewanella</taxon>
    </lineage>
</organism>
<dbReference type="EMBL" id="JAHEPS010000001">
    <property type="protein sequence ID" value="MBT1443222.1"/>
    <property type="molecule type" value="Genomic_DNA"/>
</dbReference>
<dbReference type="SUPFAM" id="SSF52141">
    <property type="entry name" value="Uracil-DNA glycosylase-like"/>
    <property type="match status" value="1"/>
</dbReference>
<accession>A0ABS5V0C6</accession>
<sequence>MTSLGALLDEIRSCTLCSDLPLGPKPILQASSKAKILIAGQAPGAKTHAKGLPFDDASGERLRDWLGVSRHTFYDPECFAIAPMGFCYPGTMTKNGKRSADLPPRPECASAWRARLLSQLPNIKLTLVLGRHALDWHLPGHPGLTASINHWQQHWPALMVLPHPSPRNNLWLAQHPEFTAEHLPRLKQAVADLLG</sequence>
<dbReference type="PANTHER" id="PTHR42160">
    <property type="entry name" value="URACIL-DNA GLYCOSYLASE SUPERFAMILY PROTEIN"/>
    <property type="match status" value="1"/>
</dbReference>
<comment type="caution">
    <text evidence="2">The sequence shown here is derived from an EMBL/GenBank/DDBJ whole genome shotgun (WGS) entry which is preliminary data.</text>
</comment>
<gene>
    <name evidence="2" type="ORF">KJI95_01600</name>
</gene>
<feature type="domain" description="Uracil-DNA glycosylase-like" evidence="1">
    <location>
        <begin position="27"/>
        <end position="187"/>
    </location>
</feature>
<dbReference type="RefSeq" id="WP_214505418.1">
    <property type="nucleotide sequence ID" value="NZ_JAHEPS010000001.1"/>
</dbReference>
<protein>
    <submittedName>
        <fullName evidence="2">Uracil-DNA glycosylase family protein</fullName>
    </submittedName>
</protein>
<evidence type="ECO:0000313" key="2">
    <source>
        <dbReference type="EMBL" id="MBT1443222.1"/>
    </source>
</evidence>
<dbReference type="InterPro" id="IPR036895">
    <property type="entry name" value="Uracil-DNA_glycosylase-like_sf"/>
</dbReference>
<dbReference type="Gene3D" id="3.40.470.10">
    <property type="entry name" value="Uracil-DNA glycosylase-like domain"/>
    <property type="match status" value="1"/>
</dbReference>
<dbReference type="PANTHER" id="PTHR42160:SF1">
    <property type="entry name" value="URACIL-DNA GLYCOSYLASE SUPERFAMILY PROTEIN"/>
    <property type="match status" value="1"/>
</dbReference>
<dbReference type="SMART" id="SM00986">
    <property type="entry name" value="UDG"/>
    <property type="match status" value="1"/>
</dbReference>
<dbReference type="InterPro" id="IPR005122">
    <property type="entry name" value="Uracil-DNA_glycosylase-like"/>
</dbReference>
<dbReference type="SMART" id="SM00987">
    <property type="entry name" value="UreE_C"/>
    <property type="match status" value="1"/>
</dbReference>
<evidence type="ECO:0000259" key="1">
    <source>
        <dbReference type="SMART" id="SM00986"/>
    </source>
</evidence>
<dbReference type="InterPro" id="IPR047124">
    <property type="entry name" value="HI_0220.2"/>
</dbReference>
<reference evidence="2 3" key="1">
    <citation type="submission" date="2021-05" db="EMBL/GenBank/DDBJ databases">
        <title>Shewanella sp. JM162201.</title>
        <authorList>
            <person name="Xu S."/>
            <person name="Li A."/>
        </authorList>
    </citation>
    <scope>NUCLEOTIDE SEQUENCE [LARGE SCALE GENOMIC DNA]</scope>
    <source>
        <strain evidence="2 3">JM162201</strain>
    </source>
</reference>